<dbReference type="AlphaFoldDB" id="A0A1X2I2A7"/>
<dbReference type="PROSITE" id="PS51677">
    <property type="entry name" value="NODB"/>
    <property type="match status" value="1"/>
</dbReference>
<sequence length="249" mass="26871">MTFCSIADQKNRLIGFQTPPPSSLISTTAIDQESSTQSESGMNLPKNINSLTEADLSQVPKTPVRSVGSCTCPDATCDGSDNDKCFESCGNKAFPTDIYGCPKAHEWALSFDDGPSNVTGKLLDSLDHLNIKATFCVLGSNVKSIDEGEGYKILLWNVDPTDYDVHSLPNAADKIQGAFKAAANSIDTGLNSHDEPGYISLLHENLYKSSIEQVLDVIDFLSKKGYNFKTAAECIGDKIPHALVFPKAE</sequence>
<proteinExistence type="predicted"/>
<dbReference type="InterPro" id="IPR050248">
    <property type="entry name" value="Polysacc_deacetylase_ArnD"/>
</dbReference>
<comment type="caution">
    <text evidence="5">The sequence shown here is derived from an EMBL/GenBank/DDBJ whole genome shotgun (WGS) entry which is preliminary data.</text>
</comment>
<organism evidence="5 6">
    <name type="scientific">Absidia repens</name>
    <dbReference type="NCBI Taxonomy" id="90262"/>
    <lineage>
        <taxon>Eukaryota</taxon>
        <taxon>Fungi</taxon>
        <taxon>Fungi incertae sedis</taxon>
        <taxon>Mucoromycota</taxon>
        <taxon>Mucoromycotina</taxon>
        <taxon>Mucoromycetes</taxon>
        <taxon>Mucorales</taxon>
        <taxon>Cunninghamellaceae</taxon>
        <taxon>Absidia</taxon>
    </lineage>
</organism>
<dbReference type="PANTHER" id="PTHR10587">
    <property type="entry name" value="GLYCOSYL TRANSFERASE-RELATED"/>
    <property type="match status" value="1"/>
</dbReference>
<gene>
    <name evidence="5" type="ORF">BCR42DRAFT_442998</name>
</gene>
<keyword evidence="1" id="KW-0479">Metal-binding</keyword>
<dbReference type="GO" id="GO:0016020">
    <property type="term" value="C:membrane"/>
    <property type="evidence" value="ECO:0007669"/>
    <property type="project" value="TreeGrafter"/>
</dbReference>
<evidence type="ECO:0000313" key="5">
    <source>
        <dbReference type="EMBL" id="ORZ06919.1"/>
    </source>
</evidence>
<feature type="region of interest" description="Disordered" evidence="3">
    <location>
        <begin position="23"/>
        <end position="47"/>
    </location>
</feature>
<feature type="domain" description="NodB homology" evidence="4">
    <location>
        <begin position="105"/>
        <end position="249"/>
    </location>
</feature>
<dbReference type="OrthoDB" id="407355at2759"/>
<keyword evidence="6" id="KW-1185">Reference proteome</keyword>
<dbReference type="Pfam" id="PF01522">
    <property type="entry name" value="Polysacc_deac_1"/>
    <property type="match status" value="1"/>
</dbReference>
<dbReference type="GO" id="GO:0046872">
    <property type="term" value="F:metal ion binding"/>
    <property type="evidence" value="ECO:0007669"/>
    <property type="project" value="UniProtKB-KW"/>
</dbReference>
<evidence type="ECO:0000256" key="2">
    <source>
        <dbReference type="ARBA" id="ARBA00022801"/>
    </source>
</evidence>
<dbReference type="GO" id="GO:0009272">
    <property type="term" value="P:fungal-type cell wall biogenesis"/>
    <property type="evidence" value="ECO:0007669"/>
    <property type="project" value="UniProtKB-ARBA"/>
</dbReference>
<dbReference type="GO" id="GO:0004099">
    <property type="term" value="F:chitin deacetylase activity"/>
    <property type="evidence" value="ECO:0007669"/>
    <property type="project" value="TreeGrafter"/>
</dbReference>
<dbReference type="InterPro" id="IPR011330">
    <property type="entry name" value="Glyco_hydro/deAcase_b/a-brl"/>
</dbReference>
<evidence type="ECO:0000256" key="1">
    <source>
        <dbReference type="ARBA" id="ARBA00022723"/>
    </source>
</evidence>
<evidence type="ECO:0000313" key="6">
    <source>
        <dbReference type="Proteomes" id="UP000193560"/>
    </source>
</evidence>
<evidence type="ECO:0000259" key="4">
    <source>
        <dbReference type="PROSITE" id="PS51677"/>
    </source>
</evidence>
<dbReference type="InterPro" id="IPR002509">
    <property type="entry name" value="NODB_dom"/>
</dbReference>
<keyword evidence="2" id="KW-0378">Hydrolase</keyword>
<dbReference type="Gene3D" id="3.20.20.370">
    <property type="entry name" value="Glycoside hydrolase/deacetylase"/>
    <property type="match status" value="2"/>
</dbReference>
<evidence type="ECO:0000256" key="3">
    <source>
        <dbReference type="SAM" id="MobiDB-lite"/>
    </source>
</evidence>
<reference evidence="5 6" key="1">
    <citation type="submission" date="2016-07" db="EMBL/GenBank/DDBJ databases">
        <title>Pervasive Adenine N6-methylation of Active Genes in Fungi.</title>
        <authorList>
            <consortium name="DOE Joint Genome Institute"/>
            <person name="Mondo S.J."/>
            <person name="Dannebaum R.O."/>
            <person name="Kuo R.C."/>
            <person name="Labutti K."/>
            <person name="Haridas S."/>
            <person name="Kuo A."/>
            <person name="Salamov A."/>
            <person name="Ahrendt S.R."/>
            <person name="Lipzen A."/>
            <person name="Sullivan W."/>
            <person name="Andreopoulos W.B."/>
            <person name="Clum A."/>
            <person name="Lindquist E."/>
            <person name="Daum C."/>
            <person name="Ramamoorthy G.K."/>
            <person name="Gryganskyi A."/>
            <person name="Culley D."/>
            <person name="Magnuson J.K."/>
            <person name="James T.Y."/>
            <person name="O'Malley M.A."/>
            <person name="Stajich J.E."/>
            <person name="Spatafora J.W."/>
            <person name="Visel A."/>
            <person name="Grigoriev I.V."/>
        </authorList>
    </citation>
    <scope>NUCLEOTIDE SEQUENCE [LARGE SCALE GENOMIC DNA]</scope>
    <source>
        <strain evidence="5 6">NRRL 1336</strain>
    </source>
</reference>
<name>A0A1X2I2A7_9FUNG</name>
<dbReference type="PANTHER" id="PTHR10587:SF133">
    <property type="entry name" value="CHITIN DEACETYLASE 1-RELATED"/>
    <property type="match status" value="1"/>
</dbReference>
<accession>A0A1X2I2A7</accession>
<dbReference type="SUPFAM" id="SSF88713">
    <property type="entry name" value="Glycoside hydrolase/deacetylase"/>
    <property type="match status" value="1"/>
</dbReference>
<protein>
    <recommendedName>
        <fullName evidence="4">NodB homology domain-containing protein</fullName>
    </recommendedName>
</protein>
<dbReference type="GO" id="GO:0005975">
    <property type="term" value="P:carbohydrate metabolic process"/>
    <property type="evidence" value="ECO:0007669"/>
    <property type="project" value="InterPro"/>
</dbReference>
<dbReference type="EMBL" id="MCGE01000037">
    <property type="protein sequence ID" value="ORZ06919.1"/>
    <property type="molecule type" value="Genomic_DNA"/>
</dbReference>
<dbReference type="Proteomes" id="UP000193560">
    <property type="component" value="Unassembled WGS sequence"/>
</dbReference>